<feature type="transmembrane region" description="Helical" evidence="5">
    <location>
        <begin position="143"/>
        <end position="161"/>
    </location>
</feature>
<dbReference type="InterPro" id="IPR000515">
    <property type="entry name" value="MetI-like"/>
</dbReference>
<evidence type="ECO:0000313" key="7">
    <source>
        <dbReference type="EMBL" id="BBD73260.1"/>
    </source>
</evidence>
<evidence type="ECO:0000259" key="6">
    <source>
        <dbReference type="PROSITE" id="PS50928"/>
    </source>
</evidence>
<reference evidence="7" key="3">
    <citation type="journal article" date="2019" name="BMC Res. Notes">
        <title>Complete genome sequence of the Sulfodiicoccus acidiphilus strain HS-1T, the first crenarchaeon that lacks polB3, isolated from an acidic hot spring in Ohwaku-dani, Hakone, Japan.</title>
        <authorList>
            <person name="Sakai H.D."/>
            <person name="Kurosawa N."/>
        </authorList>
    </citation>
    <scope>NUCLEOTIDE SEQUENCE</scope>
    <source>
        <strain evidence="7">HS-1</strain>
    </source>
</reference>
<comment type="similarity">
    <text evidence="5">Belongs to the binding-protein-dependent transport system permease family.</text>
</comment>
<sequence>MSSDILTKVRKTLFANRFLTAGIVLVLIDLAIGIVGRVWTPYPPGADFGISQPPSLAHLLGTDEFGHDVLSEMMYDTLPTLIVGFGVGLSIALISTVIGLVSGYYGRKVSGVVIDVLTTTALTIPGVVLLVVIGAYFRTASESLGYLVIVFALAITGWAFGAKQIRSQVLGLANREYVLASKMLGEKWYRILFTQLLPPILPLTVAQFLFGTLYGILSLVTAEYWGVLAATTNNLGTMIAFIAANAAYLSNQWWWILGAILPIIILGGGLGCLNLGLDEFIDPRLKVVEPEVPLKDIELPIDQGTVVVKAEQRKVKTR</sequence>
<reference evidence="8" key="1">
    <citation type="journal article" date="2014" name="Int. J. Syst. Evol. Microbiol.">
        <title>Complete genome sequence of Corynebacterium casei LMG S-19264T (=DSM 44701T), isolated from a smear-ripened cheese.</title>
        <authorList>
            <consortium name="US DOE Joint Genome Institute (JGI-PGF)"/>
            <person name="Walter F."/>
            <person name="Albersmeier A."/>
            <person name="Kalinowski J."/>
            <person name="Ruckert C."/>
        </authorList>
    </citation>
    <scope>NUCLEOTIDE SEQUENCE</scope>
    <source>
        <strain evidence="8">JCM 31740</strain>
    </source>
</reference>
<dbReference type="CDD" id="cd06261">
    <property type="entry name" value="TM_PBP2"/>
    <property type="match status" value="1"/>
</dbReference>
<evidence type="ECO:0000256" key="2">
    <source>
        <dbReference type="ARBA" id="ARBA00022692"/>
    </source>
</evidence>
<keyword evidence="3 5" id="KW-1133">Transmembrane helix</keyword>
<dbReference type="RefSeq" id="WP_126450371.1">
    <property type="nucleotide sequence ID" value="NZ_AP018553.1"/>
</dbReference>
<evidence type="ECO:0000313" key="8">
    <source>
        <dbReference type="EMBL" id="GGT89537.1"/>
    </source>
</evidence>
<protein>
    <recommendedName>
        <fullName evidence="6">ABC transmembrane type-1 domain-containing protein</fullName>
    </recommendedName>
</protein>
<dbReference type="Proteomes" id="UP000616143">
    <property type="component" value="Unassembled WGS sequence"/>
</dbReference>
<dbReference type="Pfam" id="PF00528">
    <property type="entry name" value="BPD_transp_1"/>
    <property type="match status" value="1"/>
</dbReference>
<dbReference type="EMBL" id="BMQS01000003">
    <property type="protein sequence ID" value="GGT89537.1"/>
    <property type="molecule type" value="Genomic_DNA"/>
</dbReference>
<reference evidence="8" key="4">
    <citation type="submission" date="2020-09" db="EMBL/GenBank/DDBJ databases">
        <authorList>
            <person name="Sun Q."/>
            <person name="Ohkuma M."/>
        </authorList>
    </citation>
    <scope>NUCLEOTIDE SEQUENCE</scope>
    <source>
        <strain evidence="8">JCM 31740</strain>
    </source>
</reference>
<keyword evidence="9" id="KW-1185">Reference proteome</keyword>
<organism evidence="7 9">
    <name type="scientific">Sulfodiicoccus acidiphilus</name>
    <dbReference type="NCBI Taxonomy" id="1670455"/>
    <lineage>
        <taxon>Archaea</taxon>
        <taxon>Thermoproteota</taxon>
        <taxon>Thermoprotei</taxon>
        <taxon>Sulfolobales</taxon>
        <taxon>Sulfolobaceae</taxon>
        <taxon>Sulfodiicoccus</taxon>
    </lineage>
</organism>
<evidence type="ECO:0000313" key="9">
    <source>
        <dbReference type="Proteomes" id="UP000276741"/>
    </source>
</evidence>
<gene>
    <name evidence="8" type="ORF">GCM10007116_04230</name>
    <name evidence="7" type="ORF">HS1genome_1649</name>
</gene>
<evidence type="ECO:0000256" key="1">
    <source>
        <dbReference type="ARBA" id="ARBA00004141"/>
    </source>
</evidence>
<name>A0A348B508_9CREN</name>
<dbReference type="Gene3D" id="1.10.3720.10">
    <property type="entry name" value="MetI-like"/>
    <property type="match status" value="1"/>
</dbReference>
<dbReference type="Proteomes" id="UP000276741">
    <property type="component" value="Chromosome"/>
</dbReference>
<evidence type="ECO:0000256" key="4">
    <source>
        <dbReference type="ARBA" id="ARBA00023136"/>
    </source>
</evidence>
<proteinExistence type="inferred from homology"/>
<dbReference type="OrthoDB" id="312811at2157"/>
<dbReference type="AlphaFoldDB" id="A0A348B508"/>
<dbReference type="GeneID" id="38667143"/>
<keyword evidence="4 5" id="KW-0472">Membrane</keyword>
<accession>A0A348B508</accession>
<evidence type="ECO:0000256" key="3">
    <source>
        <dbReference type="ARBA" id="ARBA00022989"/>
    </source>
</evidence>
<dbReference type="KEGG" id="sacd:HS1genome_1649"/>
<feature type="transmembrane region" description="Helical" evidence="5">
    <location>
        <begin position="112"/>
        <end position="137"/>
    </location>
</feature>
<dbReference type="InterPro" id="IPR035906">
    <property type="entry name" value="MetI-like_sf"/>
</dbReference>
<dbReference type="GO" id="GO:0055085">
    <property type="term" value="P:transmembrane transport"/>
    <property type="evidence" value="ECO:0007669"/>
    <property type="project" value="InterPro"/>
</dbReference>
<keyword evidence="2 5" id="KW-0812">Transmembrane</keyword>
<feature type="transmembrane region" description="Helical" evidence="5">
    <location>
        <begin position="81"/>
        <end position="105"/>
    </location>
</feature>
<evidence type="ECO:0000256" key="5">
    <source>
        <dbReference type="RuleBase" id="RU363032"/>
    </source>
</evidence>
<keyword evidence="5" id="KW-0813">Transport</keyword>
<comment type="subcellular location">
    <subcellularLocation>
        <location evidence="5">Cell membrane</location>
        <topology evidence="5">Multi-pass membrane protein</topology>
    </subcellularLocation>
    <subcellularLocation>
        <location evidence="1">Membrane</location>
        <topology evidence="1">Multi-pass membrane protein</topology>
    </subcellularLocation>
</comment>
<dbReference type="EMBL" id="AP018553">
    <property type="protein sequence ID" value="BBD73260.1"/>
    <property type="molecule type" value="Genomic_DNA"/>
</dbReference>
<feature type="transmembrane region" description="Helical" evidence="5">
    <location>
        <begin position="18"/>
        <end position="39"/>
    </location>
</feature>
<dbReference type="GO" id="GO:0005886">
    <property type="term" value="C:plasma membrane"/>
    <property type="evidence" value="ECO:0007669"/>
    <property type="project" value="UniProtKB-SubCell"/>
</dbReference>
<dbReference type="PANTHER" id="PTHR42729:SF1">
    <property type="entry name" value="OLIGO_DIPEPTIDE TRANSPORT, PERMEASE PROTEIN (DPPC-2)"/>
    <property type="match status" value="1"/>
</dbReference>
<feature type="transmembrane region" description="Helical" evidence="5">
    <location>
        <begin position="191"/>
        <end position="217"/>
    </location>
</feature>
<feature type="domain" description="ABC transmembrane type-1" evidence="6">
    <location>
        <begin position="81"/>
        <end position="274"/>
    </location>
</feature>
<dbReference type="PROSITE" id="PS50928">
    <property type="entry name" value="ABC_TM1"/>
    <property type="match status" value="1"/>
</dbReference>
<reference evidence="9" key="2">
    <citation type="submission" date="2018-04" db="EMBL/GenBank/DDBJ databases">
        <title>Complete genome sequence of Sulfodiicoccus acidiphilus strain HS-1.</title>
        <authorList>
            <person name="Sakai H.D."/>
            <person name="Kurosawa N."/>
        </authorList>
    </citation>
    <scope>NUCLEOTIDE SEQUENCE [LARGE SCALE GENOMIC DNA]</scope>
    <source>
        <strain evidence="9">HS-1</strain>
    </source>
</reference>
<dbReference type="SUPFAM" id="SSF161098">
    <property type="entry name" value="MetI-like"/>
    <property type="match status" value="1"/>
</dbReference>
<dbReference type="PANTHER" id="PTHR42729">
    <property type="entry name" value="OLIGO/DIPEPTIDE TRANSPORT, PERMEASE PROTEIN (DPPC-2)"/>
    <property type="match status" value="1"/>
</dbReference>
<feature type="transmembrane region" description="Helical" evidence="5">
    <location>
        <begin position="253"/>
        <end position="277"/>
    </location>
</feature>